<dbReference type="AlphaFoldDB" id="A0A395WCA2"/>
<organism evidence="2 4">
    <name type="scientific">Holdemanella biformis</name>
    <dbReference type="NCBI Taxonomy" id="1735"/>
    <lineage>
        <taxon>Bacteria</taxon>
        <taxon>Bacillati</taxon>
        <taxon>Bacillota</taxon>
        <taxon>Erysipelotrichia</taxon>
        <taxon>Erysipelotrichales</taxon>
        <taxon>Erysipelotrichaceae</taxon>
        <taxon>Holdemanella</taxon>
    </lineage>
</organism>
<sequence>MNNIEINNIKETALLVILDSVELEKTMSHHDLFLLWSKAFENVGIPIYIVFPDDVMKLKKFYRFYNTDIHYISDVDLIERLDCVQEKVVFGKKYRVILPKMYVVHDKKLVNEQKRINNKMIKKLYIRALELKFENFIKKIKNSVDIPNNLW</sequence>
<comment type="caution">
    <text evidence="2">The sequence shown here is derived from an EMBL/GenBank/DDBJ whole genome shotgun (WGS) entry which is preliminary data.</text>
</comment>
<protein>
    <submittedName>
        <fullName evidence="2">Uncharacterized protein</fullName>
    </submittedName>
</protein>
<name>A0A395WCA2_9FIRM</name>
<evidence type="ECO:0000313" key="1">
    <source>
        <dbReference type="EMBL" id="RGS43231.1"/>
    </source>
</evidence>
<evidence type="ECO:0000313" key="2">
    <source>
        <dbReference type="EMBL" id="RGU91757.1"/>
    </source>
</evidence>
<evidence type="ECO:0000313" key="5">
    <source>
        <dbReference type="Proteomes" id="UP000285274"/>
    </source>
</evidence>
<accession>A0A395WCA2</accession>
<dbReference type="Proteomes" id="UP000285274">
    <property type="component" value="Unassembled WGS sequence"/>
</dbReference>
<evidence type="ECO:0000313" key="3">
    <source>
        <dbReference type="EMBL" id="RHA99014.1"/>
    </source>
</evidence>
<dbReference type="Proteomes" id="UP000265489">
    <property type="component" value="Unassembled WGS sequence"/>
</dbReference>
<dbReference type="EMBL" id="QSGD01000101">
    <property type="protein sequence ID" value="RHA99014.1"/>
    <property type="molecule type" value="Genomic_DNA"/>
</dbReference>
<dbReference type="EMBL" id="QRVM01000111">
    <property type="protein sequence ID" value="RGS43231.1"/>
    <property type="molecule type" value="Genomic_DNA"/>
</dbReference>
<dbReference type="Proteomes" id="UP000285288">
    <property type="component" value="Unassembled WGS sequence"/>
</dbReference>
<dbReference type="EMBL" id="QRYQ01000009">
    <property type="protein sequence ID" value="RGU91757.1"/>
    <property type="molecule type" value="Genomic_DNA"/>
</dbReference>
<reference evidence="4 5" key="1">
    <citation type="submission" date="2018-08" db="EMBL/GenBank/DDBJ databases">
        <title>A genome reference for cultivated species of the human gut microbiota.</title>
        <authorList>
            <person name="Zou Y."/>
            <person name="Xue W."/>
            <person name="Luo G."/>
        </authorList>
    </citation>
    <scope>NUCLEOTIDE SEQUENCE [LARGE SCALE GENOMIC DNA]</scope>
    <source>
        <strain evidence="2 4">AF15-20</strain>
        <strain evidence="1 5">AF22-10AC</strain>
        <strain evidence="3 6">AM42-13AC</strain>
    </source>
</reference>
<evidence type="ECO:0000313" key="6">
    <source>
        <dbReference type="Proteomes" id="UP000285288"/>
    </source>
</evidence>
<proteinExistence type="predicted"/>
<dbReference type="GeneID" id="66579245"/>
<dbReference type="RefSeq" id="WP_118012647.1">
    <property type="nucleotide sequence ID" value="NZ_CALHUJ010000094.1"/>
</dbReference>
<gene>
    <name evidence="3" type="ORF">DW907_12600</name>
    <name evidence="2" type="ORF">DWW32_05915</name>
    <name evidence="1" type="ORF">DWX92_12275</name>
</gene>
<evidence type="ECO:0000313" key="4">
    <source>
        <dbReference type="Proteomes" id="UP000265489"/>
    </source>
</evidence>